<keyword evidence="1" id="KW-1133">Transmembrane helix</keyword>
<feature type="transmembrane region" description="Helical" evidence="1">
    <location>
        <begin position="114"/>
        <end position="131"/>
    </location>
</feature>
<name>A0A0G3F5P6_9VIRU</name>
<evidence type="ECO:0000313" key="2">
    <source>
        <dbReference type="EMBL" id="AKJ79138.1"/>
    </source>
</evidence>
<dbReference type="EMBL" id="KP336747">
    <property type="protein sequence ID" value="AKJ79138.1"/>
    <property type="molecule type" value="Genomic_RNA"/>
</dbReference>
<feature type="transmembrane region" description="Helical" evidence="1">
    <location>
        <begin position="46"/>
        <end position="63"/>
    </location>
</feature>
<evidence type="ECO:0000256" key="1">
    <source>
        <dbReference type="SAM" id="Phobius"/>
    </source>
</evidence>
<reference evidence="2" key="1">
    <citation type="submission" date="2014-12" db="EMBL/GenBank/DDBJ databases">
        <title>Molecular variability of Citrus leprosis virus C: Identification and characterization of a novel divergent genotype isolated from the Sao Paulo state, Brazil.</title>
        <authorList>
            <person name="Ramos-Gonzalez P.L."/>
            <person name="Chavi-Jesus C."/>
            <person name="Claire-Breton M."/>
            <person name="Aparecida-Pereira J."/>
            <person name="Dias-Arena G."/>
            <person name="Nunes M.A."/>
            <person name="Kitajima E.W."/>
            <person name="Machado M.A."/>
            <person name="Freitas-Astua J."/>
        </authorList>
    </citation>
    <scope>NUCLEOTIDE SEQUENCE</scope>
    <source>
        <strain evidence="2">SJRP</strain>
    </source>
</reference>
<keyword evidence="1" id="KW-0812">Transmembrane</keyword>
<feature type="transmembrane region" description="Helical" evidence="1">
    <location>
        <begin position="90"/>
        <end position="107"/>
    </location>
</feature>
<dbReference type="InterPro" id="IPR032441">
    <property type="entry name" value="SP24"/>
</dbReference>
<accession>A0A0G3F5P6</accession>
<feature type="transmembrane region" description="Helical" evidence="1">
    <location>
        <begin position="151"/>
        <end position="170"/>
    </location>
</feature>
<keyword evidence="1" id="KW-0472">Membrane</keyword>
<proteinExistence type="predicted"/>
<organism evidence="2">
    <name type="scientific">Citrus leprosis virus C</name>
    <dbReference type="NCBI Taxonomy" id="347219"/>
    <lineage>
        <taxon>Viruses</taxon>
        <taxon>Riboviria</taxon>
        <taxon>Orthornavirae</taxon>
        <taxon>Kitrinoviricota</taxon>
        <taxon>Alsuviricetes</taxon>
        <taxon>Martellivirales</taxon>
        <taxon>Kitaviridae</taxon>
        <taxon>Cilevirus</taxon>
        <taxon>Cilevirus leprosis</taxon>
    </lineage>
</organism>
<protein>
    <submittedName>
        <fullName evidence="2">p24</fullName>
    </submittedName>
</protein>
<sequence length="213" mass="24387">MDAQLLQTNKRLLRRAANVRQKYKVLASDSFVADIKQILLRFIPKPNVIIMYISVLVLFAAHIDSNTHDILDDLAAQFPNNTFIEWAKNNFFRICGALVFIPVIIDTEEKHRNYLALVIFVFLMGFPQRSIMEYFIYSISFHVYAKAKHPVTRIFIVGAAIFSCVMFGIFTNEQLRKLYAELPKVPTHPVTNKVEKVASRASRVSTEGTINFG</sequence>
<dbReference type="Pfam" id="PF16504">
    <property type="entry name" value="SP24"/>
    <property type="match status" value="1"/>
</dbReference>